<sequence>MPMSLLDQSPKTMTLTADTASERVYLPAPIDKKLLLADADYVDFSYFEQLFHRPWLQIS</sequence>
<proteinExistence type="predicted"/>
<evidence type="ECO:0000313" key="2">
    <source>
        <dbReference type="Proteomes" id="UP000027192"/>
    </source>
</evidence>
<evidence type="ECO:0000313" key="1">
    <source>
        <dbReference type="EMBL" id="KDM91621.1"/>
    </source>
</evidence>
<keyword evidence="2" id="KW-1185">Reference proteome</keyword>
<protein>
    <submittedName>
        <fullName evidence="1">Uncharacterized protein</fullName>
    </submittedName>
</protein>
<gene>
    <name evidence="1" type="ORF">EA58_11405</name>
</gene>
<accession>A0A066RR84</accession>
<comment type="caution">
    <text evidence="1">The sequence shown here is derived from an EMBL/GenBank/DDBJ whole genome shotgun (WGS) entry which is preliminary data.</text>
</comment>
<name>A0A066RR84_9GAMM</name>
<reference evidence="1 2" key="1">
    <citation type="submission" date="2014-04" db="EMBL/GenBank/DDBJ databases">
        <title>Draft genome sequence of Photobacterium halotolerans S2753: a solonamide, ngercheumicin and holomycin producer.</title>
        <authorList>
            <person name="Machado H.R."/>
            <person name="Gram L."/>
        </authorList>
    </citation>
    <scope>NUCLEOTIDE SEQUENCE [LARGE SCALE GENOMIC DNA]</scope>
    <source>
        <strain evidence="1 2">S2753</strain>
    </source>
</reference>
<dbReference type="AlphaFoldDB" id="A0A066RR84"/>
<organism evidence="1 2">
    <name type="scientific">Photobacterium galatheae</name>
    <dbReference type="NCBI Taxonomy" id="1654360"/>
    <lineage>
        <taxon>Bacteria</taxon>
        <taxon>Pseudomonadati</taxon>
        <taxon>Pseudomonadota</taxon>
        <taxon>Gammaproteobacteria</taxon>
        <taxon>Vibrionales</taxon>
        <taxon>Vibrionaceae</taxon>
        <taxon>Photobacterium</taxon>
    </lineage>
</organism>
<dbReference type="EMBL" id="JMIB01000021">
    <property type="protein sequence ID" value="KDM91621.1"/>
    <property type="molecule type" value="Genomic_DNA"/>
</dbReference>
<dbReference type="Proteomes" id="UP000027192">
    <property type="component" value="Unassembled WGS sequence"/>
</dbReference>